<dbReference type="EMBL" id="SMLW01000600">
    <property type="protein sequence ID" value="MTI26829.1"/>
    <property type="molecule type" value="Genomic_DNA"/>
</dbReference>
<evidence type="ECO:0000259" key="1">
    <source>
        <dbReference type="Pfam" id="PF00027"/>
    </source>
</evidence>
<gene>
    <name evidence="2" type="ORF">E1163_17875</name>
</gene>
<dbReference type="Pfam" id="PF00027">
    <property type="entry name" value="cNMP_binding"/>
    <property type="match status" value="1"/>
</dbReference>
<dbReference type="InterPro" id="IPR018490">
    <property type="entry name" value="cNMP-bd_dom_sf"/>
</dbReference>
<feature type="domain" description="Cyclic nucleotide-binding" evidence="1">
    <location>
        <begin position="31"/>
        <end position="111"/>
    </location>
</feature>
<comment type="caution">
    <text evidence="2">The sequence shown here is derived from an EMBL/GenBank/DDBJ whole genome shotgun (WGS) entry which is preliminary data.</text>
</comment>
<evidence type="ECO:0000313" key="3">
    <source>
        <dbReference type="Proteomes" id="UP000798808"/>
    </source>
</evidence>
<proteinExistence type="predicted"/>
<keyword evidence="3" id="KW-1185">Reference proteome</keyword>
<dbReference type="SUPFAM" id="SSF51206">
    <property type="entry name" value="cAMP-binding domain-like"/>
    <property type="match status" value="1"/>
</dbReference>
<evidence type="ECO:0000313" key="2">
    <source>
        <dbReference type="EMBL" id="MTI26829.1"/>
    </source>
</evidence>
<dbReference type="InterPro" id="IPR000595">
    <property type="entry name" value="cNMP-bd_dom"/>
</dbReference>
<accession>A0ABW9RRK2</accession>
<reference evidence="2 3" key="1">
    <citation type="submission" date="2019-02" db="EMBL/GenBank/DDBJ databases">
        <authorList>
            <person name="Goldberg S.R."/>
            <person name="Haltli B.A."/>
            <person name="Correa H."/>
            <person name="Russell K.G."/>
        </authorList>
    </citation>
    <scope>NUCLEOTIDE SEQUENCE [LARGE SCALE GENOMIC DNA]</scope>
    <source>
        <strain evidence="2 3">JCM 16186</strain>
    </source>
</reference>
<protein>
    <submittedName>
        <fullName evidence="2">Crp/Fnr family transcriptional regulator</fullName>
    </submittedName>
</protein>
<dbReference type="InterPro" id="IPR014710">
    <property type="entry name" value="RmlC-like_jellyroll"/>
</dbReference>
<name>A0ABW9RRK2_9BACT</name>
<sequence length="194" mass="22905">MPYQLLEQHIKKHVEFSGEELKTFCDHFHLKKVMKKQLLLRYGTVCQFEGFVTKGCFRLFTIDHEGNENVLYFAAKDWWVTDIDSFTNQTPAFLSIQALEDSEVLLVNKSDKELLYERMPKVEKLFRIMTQKTLVSLQRRLIRNHSLTAEERYQHFISTYPEIAQKLTNLQIAAYLGITHEFVSKIRKKISKGQ</sequence>
<dbReference type="CDD" id="cd00038">
    <property type="entry name" value="CAP_ED"/>
    <property type="match status" value="1"/>
</dbReference>
<dbReference type="Gene3D" id="2.60.120.10">
    <property type="entry name" value="Jelly Rolls"/>
    <property type="match status" value="1"/>
</dbReference>
<dbReference type="Proteomes" id="UP000798808">
    <property type="component" value="Unassembled WGS sequence"/>
</dbReference>
<organism evidence="2 3">
    <name type="scientific">Fulvivirga kasyanovii</name>
    <dbReference type="NCBI Taxonomy" id="396812"/>
    <lineage>
        <taxon>Bacteria</taxon>
        <taxon>Pseudomonadati</taxon>
        <taxon>Bacteroidota</taxon>
        <taxon>Cytophagia</taxon>
        <taxon>Cytophagales</taxon>
        <taxon>Fulvivirgaceae</taxon>
        <taxon>Fulvivirga</taxon>
    </lineage>
</organism>